<keyword evidence="2" id="KW-1185">Reference proteome</keyword>
<accession>A0A0R3KHT8</accession>
<evidence type="ECO:0000313" key="1">
    <source>
        <dbReference type="EMBL" id="KRQ94954.1"/>
    </source>
</evidence>
<gene>
    <name evidence="1" type="ORF">CQ12_38100</name>
</gene>
<organism evidence="1 2">
    <name type="scientific">Bradyrhizobium jicamae</name>
    <dbReference type="NCBI Taxonomy" id="280332"/>
    <lineage>
        <taxon>Bacteria</taxon>
        <taxon>Pseudomonadati</taxon>
        <taxon>Pseudomonadota</taxon>
        <taxon>Alphaproteobacteria</taxon>
        <taxon>Hyphomicrobiales</taxon>
        <taxon>Nitrobacteraceae</taxon>
        <taxon>Bradyrhizobium</taxon>
    </lineage>
</organism>
<reference evidence="1 2" key="1">
    <citation type="submission" date="2014-03" db="EMBL/GenBank/DDBJ databases">
        <title>Bradyrhizobium valentinum sp. nov., isolated from effective nodules of Lupinus mariae-josephae, a lupine endemic of basic-lime soils in Eastern Spain.</title>
        <authorList>
            <person name="Duran D."/>
            <person name="Rey L."/>
            <person name="Navarro A."/>
            <person name="Busquets A."/>
            <person name="Imperial J."/>
            <person name="Ruiz-Argueso T."/>
        </authorList>
    </citation>
    <scope>NUCLEOTIDE SEQUENCE [LARGE SCALE GENOMIC DNA]</scope>
    <source>
        <strain evidence="1 2">PAC68</strain>
    </source>
</reference>
<name>A0A0R3KHT8_9BRAD</name>
<comment type="caution">
    <text evidence="1">The sequence shown here is derived from an EMBL/GenBank/DDBJ whole genome shotgun (WGS) entry which is preliminary data.</text>
</comment>
<sequence>LKDILWETLTDLKHENILPNRADAIAAQSREILRTIKVQLQVAGAAKRAVPQDIIEFSERR</sequence>
<proteinExistence type="predicted"/>
<dbReference type="EMBL" id="LLXZ01000214">
    <property type="protein sequence ID" value="KRQ94954.1"/>
    <property type="molecule type" value="Genomic_DNA"/>
</dbReference>
<dbReference type="RefSeq" id="WP_057840177.1">
    <property type="nucleotide sequence ID" value="NZ_LLXZ01000214.1"/>
</dbReference>
<evidence type="ECO:0000313" key="2">
    <source>
        <dbReference type="Proteomes" id="UP000050863"/>
    </source>
</evidence>
<dbReference type="Proteomes" id="UP000050863">
    <property type="component" value="Unassembled WGS sequence"/>
</dbReference>
<feature type="non-terminal residue" evidence="1">
    <location>
        <position position="1"/>
    </location>
</feature>
<dbReference type="AlphaFoldDB" id="A0A0R3KHT8"/>
<protein>
    <submittedName>
        <fullName evidence="1">Uncharacterized protein</fullName>
    </submittedName>
</protein>